<dbReference type="RefSeq" id="WP_231058454.1">
    <property type="nucleotide sequence ID" value="NZ_JAJNOC010000003.1"/>
</dbReference>
<accession>A0ABS8Q613</accession>
<evidence type="ECO:0000313" key="2">
    <source>
        <dbReference type="Proteomes" id="UP001179361"/>
    </source>
</evidence>
<name>A0ABS8Q613_9BURK</name>
<comment type="caution">
    <text evidence="1">The sequence shown here is derived from an EMBL/GenBank/DDBJ whole genome shotgun (WGS) entry which is preliminary data.</text>
</comment>
<sequence length="465" mass="49994">MIDNLAGAALAADSRITAELTPAEDDPLQAHFQNGVAPDEIEQVYHLKRAQPMLSAFTALFHGTQDGVLVRLLVLRELASDTATSSFSRADINNKLAYLIPESLETVLNRLRGHGLLAWDAPSAVYRITPLARNVLSALDTLIALAKPEEDDAEMGFLLSQVAGAQAVGGVTVEQLRHLLGRLVELTEEFRDAIASGSEFRLRTSQAKWHMACDWVEKGSVILRAITQDPAADSATHRAAQAIGRAQSALLNMQGMFSRALNQIERQRVHLGQSGLSTTDVKRWLLAHEDLASLAEDAIDRPVVPLFGTPAEMIDVAETELLLERVTSTGPKGLPSGQDAPLTVNDNPAMQAELNDWINKLADFANLGNFPEFSDSGPKKVALHESLLPASFAVASYRASLLPLLGDAAEASLQGATAELARLPVKFEPTDSMIQLDDPEVAAMSIATLSLNLDLDGPQGGPQDE</sequence>
<keyword evidence="2" id="KW-1185">Reference proteome</keyword>
<gene>
    <name evidence="1" type="ORF">LQ564_12685</name>
</gene>
<reference evidence="1" key="1">
    <citation type="submission" date="2021-11" db="EMBL/GenBank/DDBJ databases">
        <title>The complete genome of Massilia sp sp. G4R7.</title>
        <authorList>
            <person name="Liu L."/>
            <person name="Yue J."/>
            <person name="Yuan J."/>
            <person name="Yang F."/>
            <person name="Li L."/>
        </authorList>
    </citation>
    <scope>NUCLEOTIDE SEQUENCE</scope>
    <source>
        <strain evidence="1">G4R7</strain>
    </source>
</reference>
<evidence type="ECO:0000313" key="1">
    <source>
        <dbReference type="EMBL" id="MCD2517163.1"/>
    </source>
</evidence>
<dbReference type="EMBL" id="JAJNOC010000003">
    <property type="protein sequence ID" value="MCD2517163.1"/>
    <property type="molecule type" value="Genomic_DNA"/>
</dbReference>
<proteinExistence type="predicted"/>
<protein>
    <submittedName>
        <fullName evidence="1">Uncharacterized protein</fullName>
    </submittedName>
</protein>
<organism evidence="1 2">
    <name type="scientific">Massilia phyllostachyos</name>
    <dbReference type="NCBI Taxonomy" id="2898585"/>
    <lineage>
        <taxon>Bacteria</taxon>
        <taxon>Pseudomonadati</taxon>
        <taxon>Pseudomonadota</taxon>
        <taxon>Betaproteobacteria</taxon>
        <taxon>Burkholderiales</taxon>
        <taxon>Oxalobacteraceae</taxon>
        <taxon>Telluria group</taxon>
        <taxon>Massilia</taxon>
    </lineage>
</organism>
<dbReference type="Proteomes" id="UP001179361">
    <property type="component" value="Unassembled WGS sequence"/>
</dbReference>